<accession>A0A1I4R252</accession>
<dbReference type="AlphaFoldDB" id="A0A1I4R252"/>
<dbReference type="GO" id="GO:0016747">
    <property type="term" value="F:acyltransferase activity, transferring groups other than amino-acyl groups"/>
    <property type="evidence" value="ECO:0007669"/>
    <property type="project" value="InterPro"/>
</dbReference>
<evidence type="ECO:0000313" key="7">
    <source>
        <dbReference type="EMBL" id="SFM46402.1"/>
    </source>
</evidence>
<comment type="catalytic activity">
    <reaction evidence="5">
        <text>glycyl-tRNA(Gly) + acetyl-CoA = N-acetylglycyl-tRNA(Gly) + CoA + H(+)</text>
        <dbReference type="Rhea" id="RHEA:81867"/>
        <dbReference type="Rhea" id="RHEA-COMP:9683"/>
        <dbReference type="Rhea" id="RHEA-COMP:19766"/>
        <dbReference type="ChEBI" id="CHEBI:15378"/>
        <dbReference type="ChEBI" id="CHEBI:57287"/>
        <dbReference type="ChEBI" id="CHEBI:57288"/>
        <dbReference type="ChEBI" id="CHEBI:78522"/>
        <dbReference type="ChEBI" id="CHEBI:232036"/>
    </reaction>
</comment>
<dbReference type="SUPFAM" id="SSF55729">
    <property type="entry name" value="Acyl-CoA N-acyltransferases (Nat)"/>
    <property type="match status" value="1"/>
</dbReference>
<dbReference type="Pfam" id="PF00583">
    <property type="entry name" value="Acetyltransf_1"/>
    <property type="match status" value="1"/>
</dbReference>
<evidence type="ECO:0000313" key="8">
    <source>
        <dbReference type="Proteomes" id="UP000199668"/>
    </source>
</evidence>
<organism evidence="7 8">
    <name type="scientific">Salibacterium qingdaonense</name>
    <dbReference type="NCBI Taxonomy" id="266892"/>
    <lineage>
        <taxon>Bacteria</taxon>
        <taxon>Bacillati</taxon>
        <taxon>Bacillota</taxon>
        <taxon>Bacilli</taxon>
        <taxon>Bacillales</taxon>
        <taxon>Bacillaceae</taxon>
    </lineage>
</organism>
<dbReference type="InterPro" id="IPR000182">
    <property type="entry name" value="GNAT_dom"/>
</dbReference>
<dbReference type="PANTHER" id="PTHR36449:SF1">
    <property type="entry name" value="ACETYLTRANSFERASE"/>
    <property type="match status" value="1"/>
</dbReference>
<keyword evidence="3 7" id="KW-0808">Transferase</keyword>
<dbReference type="EMBL" id="FOTY01000058">
    <property type="protein sequence ID" value="SFM46402.1"/>
    <property type="molecule type" value="Genomic_DNA"/>
</dbReference>
<keyword evidence="1" id="KW-0678">Repressor</keyword>
<protein>
    <submittedName>
        <fullName evidence="7">Acetyltransferase (GNAT) domain-containing protein</fullName>
    </submittedName>
</protein>
<dbReference type="Gene3D" id="3.40.630.30">
    <property type="match status" value="1"/>
</dbReference>
<sequence length="175" mass="20123">MHLDLISNMPADTVQSFSCPSPNNFIESFLKENALKYHQQNLAKTHTVQNDSGHFIGFFTLFSDYVPIPKSKLKKEDWTVQSMIGKQMYPAIRIHAIGIDHAFQGNDHGKWLMYIALDICREISESVGVVFVSVESFTNTIDFYKKCGFTYLNRMSRDLHNMVLKIDHLKDNTTL</sequence>
<evidence type="ECO:0000259" key="6">
    <source>
        <dbReference type="PROSITE" id="PS51186"/>
    </source>
</evidence>
<feature type="domain" description="N-acetyltransferase" evidence="6">
    <location>
        <begin position="1"/>
        <end position="167"/>
    </location>
</feature>
<dbReference type="PROSITE" id="PS51186">
    <property type="entry name" value="GNAT"/>
    <property type="match status" value="1"/>
</dbReference>
<proteinExistence type="predicted"/>
<evidence type="ECO:0000256" key="4">
    <source>
        <dbReference type="ARBA" id="ARBA00023315"/>
    </source>
</evidence>
<evidence type="ECO:0000256" key="5">
    <source>
        <dbReference type="ARBA" id="ARBA00049880"/>
    </source>
</evidence>
<dbReference type="STRING" id="266892.SAMN04488054_1584"/>
<dbReference type="InterPro" id="IPR016181">
    <property type="entry name" value="Acyl_CoA_acyltransferase"/>
</dbReference>
<dbReference type="PANTHER" id="PTHR36449">
    <property type="entry name" value="ACETYLTRANSFERASE-RELATED"/>
    <property type="match status" value="1"/>
</dbReference>
<keyword evidence="4" id="KW-0012">Acyltransferase</keyword>
<dbReference type="Proteomes" id="UP000199668">
    <property type="component" value="Unassembled WGS sequence"/>
</dbReference>
<evidence type="ECO:0000256" key="1">
    <source>
        <dbReference type="ARBA" id="ARBA00022491"/>
    </source>
</evidence>
<name>A0A1I4R252_9BACI</name>
<dbReference type="OrthoDB" id="2973116at2"/>
<keyword evidence="2" id="KW-1277">Toxin-antitoxin system</keyword>
<keyword evidence="8" id="KW-1185">Reference proteome</keyword>
<reference evidence="7 8" key="1">
    <citation type="submission" date="2016-10" db="EMBL/GenBank/DDBJ databases">
        <authorList>
            <person name="de Groot N.N."/>
        </authorList>
    </citation>
    <scope>NUCLEOTIDE SEQUENCE [LARGE SCALE GENOMIC DNA]</scope>
    <source>
        <strain evidence="7 8">CGMCC 1.6134</strain>
    </source>
</reference>
<evidence type="ECO:0000256" key="3">
    <source>
        <dbReference type="ARBA" id="ARBA00022679"/>
    </source>
</evidence>
<evidence type="ECO:0000256" key="2">
    <source>
        <dbReference type="ARBA" id="ARBA00022649"/>
    </source>
</evidence>
<dbReference type="RefSeq" id="WP_090929125.1">
    <property type="nucleotide sequence ID" value="NZ_FOTY01000058.1"/>
</dbReference>
<gene>
    <name evidence="7" type="ORF">SAMN04488054_1584</name>
</gene>